<dbReference type="EMBL" id="JAUMVS010000002">
    <property type="protein sequence ID" value="MDO4841102.1"/>
    <property type="molecule type" value="Genomic_DNA"/>
</dbReference>
<organism evidence="1 2">
    <name type="scientific">Phoenicibacter congonensis</name>
    <dbReference type="NCBI Taxonomy" id="1944646"/>
    <lineage>
        <taxon>Bacteria</taxon>
        <taxon>Bacillati</taxon>
        <taxon>Actinomycetota</taxon>
        <taxon>Coriobacteriia</taxon>
        <taxon>Eggerthellales</taxon>
        <taxon>Eggerthellaceae</taxon>
        <taxon>Phoenicibacter</taxon>
    </lineage>
</organism>
<proteinExistence type="predicted"/>
<dbReference type="Proteomes" id="UP001168575">
    <property type="component" value="Unassembled WGS sequence"/>
</dbReference>
<name>A0AA43RFX1_9ACTN</name>
<sequence length="71" mass="7693">MRAMGVEEAVIAFYAIISHLDWECSPIDPRTDSKATVPALANAACTTFCLDGMAIWSILIYSSYSNGYAVV</sequence>
<protein>
    <submittedName>
        <fullName evidence="1">Uncharacterized protein</fullName>
    </submittedName>
</protein>
<comment type="caution">
    <text evidence="1">The sequence shown here is derived from an EMBL/GenBank/DDBJ whole genome shotgun (WGS) entry which is preliminary data.</text>
</comment>
<reference evidence="1" key="1">
    <citation type="submission" date="2023-07" db="EMBL/GenBank/DDBJ databases">
        <title>Between Cages and Wild: Unraveling the Impact of Captivity on Animal Microbiomes and Antimicrobial Resistance.</title>
        <authorList>
            <person name="Schmartz G.P."/>
            <person name="Rehner J."/>
            <person name="Schuff M.J."/>
            <person name="Becker S.L."/>
            <person name="Kravczyk M."/>
            <person name="Gurevich A."/>
            <person name="Francke R."/>
            <person name="Mueller R."/>
            <person name="Keller V."/>
            <person name="Keller A."/>
        </authorList>
    </citation>
    <scope>NUCLEOTIDE SEQUENCE</scope>
    <source>
        <strain evidence="1">S12M_St_49</strain>
    </source>
</reference>
<dbReference type="AlphaFoldDB" id="A0AA43RFX1"/>
<evidence type="ECO:0000313" key="2">
    <source>
        <dbReference type="Proteomes" id="UP001168575"/>
    </source>
</evidence>
<accession>A0AA43RFX1</accession>
<evidence type="ECO:0000313" key="1">
    <source>
        <dbReference type="EMBL" id="MDO4841102.1"/>
    </source>
</evidence>
<gene>
    <name evidence="1" type="ORF">Q3982_00285</name>
</gene>
<keyword evidence="2" id="KW-1185">Reference proteome</keyword>